<dbReference type="EMBL" id="JABMIG020000267">
    <property type="protein sequence ID" value="KAL3783169.1"/>
    <property type="molecule type" value="Genomic_DNA"/>
</dbReference>
<evidence type="ECO:0000313" key="3">
    <source>
        <dbReference type="Proteomes" id="UP001516023"/>
    </source>
</evidence>
<protein>
    <submittedName>
        <fullName evidence="2">Uncharacterized protein</fullName>
    </submittedName>
</protein>
<comment type="caution">
    <text evidence="2">The sequence shown here is derived from an EMBL/GenBank/DDBJ whole genome shotgun (WGS) entry which is preliminary data.</text>
</comment>
<evidence type="ECO:0000313" key="2">
    <source>
        <dbReference type="EMBL" id="KAL3783169.1"/>
    </source>
</evidence>
<reference evidence="2 3" key="1">
    <citation type="journal article" date="2020" name="G3 (Bethesda)">
        <title>Improved Reference Genome for Cyclotella cryptica CCMP332, a Model for Cell Wall Morphogenesis, Salinity Adaptation, and Lipid Production in Diatoms (Bacillariophyta).</title>
        <authorList>
            <person name="Roberts W.R."/>
            <person name="Downey K.M."/>
            <person name="Ruck E.C."/>
            <person name="Traller J.C."/>
            <person name="Alverson A.J."/>
        </authorList>
    </citation>
    <scope>NUCLEOTIDE SEQUENCE [LARGE SCALE GENOMIC DNA]</scope>
    <source>
        <strain evidence="2 3">CCMP332</strain>
    </source>
</reference>
<gene>
    <name evidence="2" type="ORF">HJC23_001519</name>
</gene>
<sequence>MTCDKCVVLDSVSLGNCSSKTEEEKEEEEETVPSNTEKMEASMEEMLTKLSSMSYGLALPLHDETTADGTIPLAYALVGQGSRRTSSRNHAKVKRRSQKPIYISVGDGIALRDAVALVAYTCGESRIPEAVRQADIIYGRFLLREVEGGGTTMEK</sequence>
<organism evidence="2 3">
    <name type="scientific">Cyclotella cryptica</name>
    <dbReference type="NCBI Taxonomy" id="29204"/>
    <lineage>
        <taxon>Eukaryota</taxon>
        <taxon>Sar</taxon>
        <taxon>Stramenopiles</taxon>
        <taxon>Ochrophyta</taxon>
        <taxon>Bacillariophyta</taxon>
        <taxon>Coscinodiscophyceae</taxon>
        <taxon>Thalassiosirophycidae</taxon>
        <taxon>Stephanodiscales</taxon>
        <taxon>Stephanodiscaceae</taxon>
        <taxon>Cyclotella</taxon>
    </lineage>
</organism>
<evidence type="ECO:0000256" key="1">
    <source>
        <dbReference type="SAM" id="MobiDB-lite"/>
    </source>
</evidence>
<proteinExistence type="predicted"/>
<dbReference type="InterPro" id="IPR007581">
    <property type="entry name" value="Endonuclease-V"/>
</dbReference>
<dbReference type="Proteomes" id="UP001516023">
    <property type="component" value="Unassembled WGS sequence"/>
</dbReference>
<dbReference type="AlphaFoldDB" id="A0ABD3P5T1"/>
<dbReference type="Gene3D" id="3.30.2170.10">
    <property type="entry name" value="archaeoglobus fulgidus dsm 4304 superfamily"/>
    <property type="match status" value="1"/>
</dbReference>
<dbReference type="Pfam" id="PF04493">
    <property type="entry name" value="Endonuclease_5"/>
    <property type="match status" value="1"/>
</dbReference>
<feature type="region of interest" description="Disordered" evidence="1">
    <location>
        <begin position="17"/>
        <end position="38"/>
    </location>
</feature>
<accession>A0ABD3P5T1</accession>
<name>A0ABD3P5T1_9STRA</name>
<keyword evidence="3" id="KW-1185">Reference proteome</keyword>